<evidence type="ECO:0000313" key="2">
    <source>
        <dbReference type="Proteomes" id="UP000188605"/>
    </source>
</evidence>
<dbReference type="EMBL" id="LJDB01000083">
    <property type="protein sequence ID" value="ONI38595.1"/>
    <property type="molecule type" value="Genomic_DNA"/>
</dbReference>
<keyword evidence="1" id="KW-0808">Transferase</keyword>
<proteinExistence type="predicted"/>
<protein>
    <submittedName>
        <fullName evidence="1">Deoxyguanosine kinase</fullName>
    </submittedName>
</protein>
<organism evidence="1 2">
    <name type="scientific">Candidatus Epulonipiscium fishelsonii</name>
    <dbReference type="NCBI Taxonomy" id="77094"/>
    <lineage>
        <taxon>Bacteria</taxon>
        <taxon>Bacillati</taxon>
        <taxon>Bacillota</taxon>
        <taxon>Clostridia</taxon>
        <taxon>Lachnospirales</taxon>
        <taxon>Lachnospiraceae</taxon>
        <taxon>Candidatus Epulonipiscium</taxon>
    </lineage>
</organism>
<reference evidence="1" key="1">
    <citation type="submission" date="2016-08" db="EMBL/GenBank/DDBJ databases">
        <authorList>
            <person name="Ngugi D.K."/>
            <person name="Miyake S."/>
            <person name="Stingl U."/>
        </authorList>
    </citation>
    <scope>NUCLEOTIDE SEQUENCE</scope>
    <source>
        <strain evidence="1">SCG-B11WGA-EpuloA1</strain>
    </source>
</reference>
<keyword evidence="1" id="KW-0418">Kinase</keyword>
<accession>A0ACC8X971</accession>
<dbReference type="Proteomes" id="UP000188605">
    <property type="component" value="Unassembled WGS sequence"/>
</dbReference>
<sequence>MIIVGGMIGIGKTTLAKILSEELGSSLYQEDVLSNPIVSLFYTATEEEIEQKRYPFLSQLYFLDAKYISLKEALKKENSVVDRSIYEDWYFAKKNMELGRINELEMNLYETLLHSRLKDINEQLNNQQVLMVYLEASFDTIIERILKRGRSFETSTKLIDYYKFLWEGYDDWIKKHYDSTQILTINMDKIDVIENPEDINVVLDMIKSKLA</sequence>
<gene>
    <name evidence="1" type="ORF">AN396_10400</name>
</gene>
<name>A0ACC8X971_9FIRM</name>
<comment type="caution">
    <text evidence="1">The sequence shown here is derived from an EMBL/GenBank/DDBJ whole genome shotgun (WGS) entry which is preliminary data.</text>
</comment>
<evidence type="ECO:0000313" key="1">
    <source>
        <dbReference type="EMBL" id="ONI38595.1"/>
    </source>
</evidence>
<keyword evidence="2" id="KW-1185">Reference proteome</keyword>